<dbReference type="Gene3D" id="1.25.40.40">
    <property type="entry name" value="Cytochrome c oxidase, subunit Va/VI"/>
    <property type="match status" value="1"/>
</dbReference>
<keyword evidence="4 13" id="KW-0349">Heme</keyword>
<evidence type="ECO:0000256" key="11">
    <source>
        <dbReference type="ARBA" id="ARBA00070174"/>
    </source>
</evidence>
<reference evidence="15 16" key="1">
    <citation type="submission" date="2017-03" db="EMBL/GenBank/DDBJ databases">
        <title>Genomes of endolithic fungi from Antarctica.</title>
        <authorList>
            <person name="Coleine C."/>
            <person name="Masonjones S."/>
            <person name="Stajich J.E."/>
        </authorList>
    </citation>
    <scope>NUCLEOTIDE SEQUENCE [LARGE SCALE GENOMIC DNA]</scope>
    <source>
        <strain evidence="15 16">CCFEE 5184</strain>
    </source>
</reference>
<evidence type="ECO:0000256" key="5">
    <source>
        <dbReference type="ARBA" id="ARBA00022723"/>
    </source>
</evidence>
<keyword evidence="8 13" id="KW-0408">Iron</keyword>
<dbReference type="AlphaFoldDB" id="A0A4U0WSG2"/>
<comment type="subunit">
    <text evidence="13">Component of the cytochrome c oxidase (complex IV, CIV), a multisubunit enzyme composed of a catalytic core of 3 subunits and several supernumerary subunits.</text>
</comment>
<evidence type="ECO:0000256" key="3">
    <source>
        <dbReference type="ARBA" id="ARBA00007972"/>
    </source>
</evidence>
<sequence>MSSVAFARIARARLCSTPVSRLRPALRVQSVQPVAVTSSFSTRSSGLRMADADAHDPHHEESFEEFTARYEKEFDQVQDVFELQRNLNNAFAYDLVPSTAVITAALRAARRVNDFPTAVRIFEGIRAKVENVHQYNEYLVELQGMREEMGVTLKEDLFPGTMDLYRTVNIGSSNTALFNDQDAARQQQSTPGVHINSAADTTNHPTARRRSLHFEREYLIINLLSSGDYGEAYSALPRTAADQYLASLEGNAKKVNPPVDKVVVAKFAKSDYTEGDLQAEIKLLTRTMKGKRHPLLMPALDWHMSWGVQWLAMPFLRGGDLGAFVKGYPKAVTSGFVWHVGYQLIQALAFFHFGVTDYESMVRDENWPHIYHADVYPINLLLRPQSTKGMYPDHVLADFGRAMELQSGDDVALCQLADYKDAANVLGKLRELAEEQDWALAEWIGCLNKMEEGPENVLPVLRAFVKAAGTKRKKLYKPMPENVAVFLADGENESLVQARGGYRTSQERAAGPRTI</sequence>
<evidence type="ECO:0000256" key="9">
    <source>
        <dbReference type="ARBA" id="ARBA00023128"/>
    </source>
</evidence>
<dbReference type="InterPro" id="IPR000719">
    <property type="entry name" value="Prot_kinase_dom"/>
</dbReference>
<dbReference type="GO" id="GO:0046872">
    <property type="term" value="F:metal ion binding"/>
    <property type="evidence" value="ECO:0007669"/>
    <property type="project" value="UniProtKB-UniRule"/>
</dbReference>
<dbReference type="Pfam" id="PF02284">
    <property type="entry name" value="COX5A"/>
    <property type="match status" value="1"/>
</dbReference>
<comment type="similarity">
    <text evidence="3 13">Belongs to the cytochrome c oxidase subunit 5A family.</text>
</comment>
<dbReference type="SUPFAM" id="SSF56112">
    <property type="entry name" value="Protein kinase-like (PK-like)"/>
    <property type="match status" value="1"/>
</dbReference>
<evidence type="ECO:0000256" key="10">
    <source>
        <dbReference type="ARBA" id="ARBA00023136"/>
    </source>
</evidence>
<evidence type="ECO:0000313" key="16">
    <source>
        <dbReference type="Proteomes" id="UP000309340"/>
    </source>
</evidence>
<dbReference type="Proteomes" id="UP000309340">
    <property type="component" value="Unassembled WGS sequence"/>
</dbReference>
<dbReference type="PANTHER" id="PTHR14200">
    <property type="entry name" value="CYTOCHROME C OXIDASE POLYPEPTIDE"/>
    <property type="match status" value="1"/>
</dbReference>
<organism evidence="15 16">
    <name type="scientific">Friedmanniomyces simplex</name>
    <dbReference type="NCBI Taxonomy" id="329884"/>
    <lineage>
        <taxon>Eukaryota</taxon>
        <taxon>Fungi</taxon>
        <taxon>Dikarya</taxon>
        <taxon>Ascomycota</taxon>
        <taxon>Pezizomycotina</taxon>
        <taxon>Dothideomycetes</taxon>
        <taxon>Dothideomycetidae</taxon>
        <taxon>Mycosphaerellales</taxon>
        <taxon>Teratosphaeriaceae</taxon>
        <taxon>Friedmanniomyces</taxon>
    </lineage>
</organism>
<evidence type="ECO:0000256" key="12">
    <source>
        <dbReference type="ARBA" id="ARBA00082700"/>
    </source>
</evidence>
<dbReference type="CDD" id="cd00923">
    <property type="entry name" value="Cyt_c_Oxidase_Va"/>
    <property type="match status" value="1"/>
</dbReference>
<dbReference type="GO" id="GO:0004672">
    <property type="term" value="F:protein kinase activity"/>
    <property type="evidence" value="ECO:0007669"/>
    <property type="project" value="InterPro"/>
</dbReference>
<dbReference type="InterPro" id="IPR011009">
    <property type="entry name" value="Kinase-like_dom_sf"/>
</dbReference>
<comment type="caution">
    <text evidence="15">The sequence shown here is derived from an EMBL/GenBank/DDBJ whole genome shotgun (WGS) entry which is preliminary data.</text>
</comment>
<dbReference type="UniPathway" id="UPA00705"/>
<keyword evidence="9 13" id="KW-0496">Mitochondrion</keyword>
<dbReference type="FunFam" id="1.25.40.40:FF:000001">
    <property type="entry name" value="Cytochrome c oxidase subunit VI"/>
    <property type="match status" value="1"/>
</dbReference>
<protein>
    <recommendedName>
        <fullName evidence="11 13">Cytochrome c oxidase subunit 6, mitochondrial</fullName>
    </recommendedName>
    <alternativeName>
        <fullName evidence="12 13">Cytochrome c oxidase polypeptide VI</fullName>
    </alternativeName>
</protein>
<evidence type="ECO:0000256" key="6">
    <source>
        <dbReference type="ARBA" id="ARBA00022792"/>
    </source>
</evidence>
<evidence type="ECO:0000256" key="4">
    <source>
        <dbReference type="ARBA" id="ARBA00022617"/>
    </source>
</evidence>
<accession>A0A4U0WSG2</accession>
<dbReference type="GO" id="GO:0006123">
    <property type="term" value="P:mitochondrial electron transport, cytochrome c to oxygen"/>
    <property type="evidence" value="ECO:0007669"/>
    <property type="project" value="UniProtKB-UniRule"/>
</dbReference>
<dbReference type="PANTHER" id="PTHR14200:SF11">
    <property type="entry name" value="CYTOCHROME C OXIDASE SUBUNIT 5A, MITOCHONDRIAL"/>
    <property type="match status" value="1"/>
</dbReference>
<comment type="pathway">
    <text evidence="2 13">Energy metabolism; oxidative phosphorylation.</text>
</comment>
<dbReference type="STRING" id="329884.A0A4U0WSG2"/>
<keyword evidence="6 13" id="KW-0999">Mitochondrion inner membrane</keyword>
<evidence type="ECO:0000256" key="13">
    <source>
        <dbReference type="RuleBase" id="RU368103"/>
    </source>
</evidence>
<dbReference type="OrthoDB" id="5778907at2759"/>
<dbReference type="EMBL" id="NAJQ01000644">
    <property type="protein sequence ID" value="TKA66442.1"/>
    <property type="molecule type" value="Genomic_DNA"/>
</dbReference>
<keyword evidence="10 13" id="KW-0472">Membrane</keyword>
<comment type="subcellular location">
    <subcellularLocation>
        <location evidence="1 13">Mitochondrion inner membrane</location>
        <topology evidence="1 13">Peripheral membrane protein</topology>
        <orientation evidence="1 13">Matrix side</orientation>
    </subcellularLocation>
</comment>
<name>A0A4U0WSG2_9PEZI</name>
<dbReference type="Gene3D" id="1.10.510.10">
    <property type="entry name" value="Transferase(Phosphotransferase) domain 1"/>
    <property type="match status" value="1"/>
</dbReference>
<evidence type="ECO:0000256" key="7">
    <source>
        <dbReference type="ARBA" id="ARBA00022946"/>
    </source>
</evidence>
<comment type="function">
    <text evidence="13">Component of the cytochrome c oxidase, the last enzyme in the mitochondrial electron transport chain which drives oxidative phosphorylation. The respiratory chain contains 3 multisubunit complexes succinate dehydrogenase (complex II, CII), ubiquinol-cytochrome c oxidoreductase (cytochrome b-c1 complex, complex III, CIII) and cytochrome c oxidase (complex IV, CIV), that cooperate to transfer electrons derived from NADH and succinate to molecular oxygen, creating an electrochemical gradient over the inner membrane that drives transmembrane transport and the ATP synthase. Cytochrome c oxidase is the component of the respiratory chain that catalyzes the reduction of oxygen to water. Electrons originating from reduced cytochrome c in the intermembrane space (IMS) are transferred via the dinuclear copper A center (CU(A)) of subunit 2 and heme A of subunit 1 to the active site in subunit 1, a binuclear center (BNC) formed by heme A3 and copper B (CU(B)). The BNC reduces molecular oxygen to 2 water molecules using 4 electrons from cytochrome c in the IMS and 4 protons from the mitochondrial matrix.</text>
</comment>
<feature type="domain" description="Protein kinase" evidence="14">
    <location>
        <begin position="218"/>
        <end position="515"/>
    </location>
</feature>
<evidence type="ECO:0000313" key="15">
    <source>
        <dbReference type="EMBL" id="TKA66442.1"/>
    </source>
</evidence>
<keyword evidence="5 13" id="KW-0479">Metal-binding</keyword>
<evidence type="ECO:0000256" key="8">
    <source>
        <dbReference type="ARBA" id="ARBA00023004"/>
    </source>
</evidence>
<keyword evidence="7 13" id="KW-0809">Transit peptide</keyword>
<dbReference type="GO" id="GO:0045277">
    <property type="term" value="C:respiratory chain complex IV"/>
    <property type="evidence" value="ECO:0007669"/>
    <property type="project" value="UniProtKB-UniRule"/>
</dbReference>
<evidence type="ECO:0000256" key="1">
    <source>
        <dbReference type="ARBA" id="ARBA00004443"/>
    </source>
</evidence>
<evidence type="ECO:0000256" key="2">
    <source>
        <dbReference type="ARBA" id="ARBA00004673"/>
    </source>
</evidence>
<keyword evidence="16" id="KW-1185">Reference proteome</keyword>
<dbReference type="GO" id="GO:0005743">
    <property type="term" value="C:mitochondrial inner membrane"/>
    <property type="evidence" value="ECO:0007669"/>
    <property type="project" value="UniProtKB-SubCell"/>
</dbReference>
<dbReference type="InterPro" id="IPR036545">
    <property type="entry name" value="Cyt_c_oxidase_su5A/6_sf"/>
</dbReference>
<dbReference type="SUPFAM" id="SSF48479">
    <property type="entry name" value="Cytochrome c oxidase subunit E"/>
    <property type="match status" value="1"/>
</dbReference>
<gene>
    <name evidence="15" type="ORF">B0A55_10008</name>
</gene>
<dbReference type="SMART" id="SM00220">
    <property type="entry name" value="S_TKc"/>
    <property type="match status" value="1"/>
</dbReference>
<proteinExistence type="inferred from homology"/>
<dbReference type="InterPro" id="IPR003204">
    <property type="entry name" value="Cyt_c_oxidase_su5A/6"/>
</dbReference>
<dbReference type="GO" id="GO:0005524">
    <property type="term" value="F:ATP binding"/>
    <property type="evidence" value="ECO:0007669"/>
    <property type="project" value="InterPro"/>
</dbReference>
<dbReference type="PROSITE" id="PS50011">
    <property type="entry name" value="PROTEIN_KINASE_DOM"/>
    <property type="match status" value="1"/>
</dbReference>
<evidence type="ECO:0000259" key="14">
    <source>
        <dbReference type="PROSITE" id="PS50011"/>
    </source>
</evidence>